<dbReference type="Proteomes" id="UP001190926">
    <property type="component" value="Unassembled WGS sequence"/>
</dbReference>
<keyword evidence="1" id="KW-0175">Coiled coil</keyword>
<keyword evidence="3" id="KW-1185">Reference proteome</keyword>
<gene>
    <name evidence="2" type="ORF">C2S53_010381</name>
</gene>
<comment type="caution">
    <text evidence="2">The sequence shown here is derived from an EMBL/GenBank/DDBJ whole genome shotgun (WGS) entry which is preliminary data.</text>
</comment>
<organism evidence="2 3">
    <name type="scientific">Perilla frutescens var. hirtella</name>
    <name type="common">Perilla citriodora</name>
    <name type="synonym">Perilla setoyensis</name>
    <dbReference type="NCBI Taxonomy" id="608512"/>
    <lineage>
        <taxon>Eukaryota</taxon>
        <taxon>Viridiplantae</taxon>
        <taxon>Streptophyta</taxon>
        <taxon>Embryophyta</taxon>
        <taxon>Tracheophyta</taxon>
        <taxon>Spermatophyta</taxon>
        <taxon>Magnoliopsida</taxon>
        <taxon>eudicotyledons</taxon>
        <taxon>Gunneridae</taxon>
        <taxon>Pentapetalae</taxon>
        <taxon>asterids</taxon>
        <taxon>lamiids</taxon>
        <taxon>Lamiales</taxon>
        <taxon>Lamiaceae</taxon>
        <taxon>Nepetoideae</taxon>
        <taxon>Elsholtzieae</taxon>
        <taxon>Perilla</taxon>
    </lineage>
</organism>
<dbReference type="EMBL" id="SDAM02000323">
    <property type="protein sequence ID" value="KAH6824567.1"/>
    <property type="molecule type" value="Genomic_DNA"/>
</dbReference>
<protein>
    <submittedName>
        <fullName evidence="2">Uncharacterized protein</fullName>
    </submittedName>
</protein>
<evidence type="ECO:0000313" key="3">
    <source>
        <dbReference type="Proteomes" id="UP001190926"/>
    </source>
</evidence>
<dbReference type="AlphaFoldDB" id="A0AAD4IZQ2"/>
<evidence type="ECO:0000313" key="2">
    <source>
        <dbReference type="EMBL" id="KAH6824567.1"/>
    </source>
</evidence>
<dbReference type="PANTHER" id="PTHR31509">
    <property type="entry name" value="BPS1-LIKE PROTEIN"/>
    <property type="match status" value="1"/>
</dbReference>
<reference evidence="2 3" key="1">
    <citation type="journal article" date="2021" name="Nat. Commun.">
        <title>Incipient diploidization of the medicinal plant Perilla within 10,000 years.</title>
        <authorList>
            <person name="Zhang Y."/>
            <person name="Shen Q."/>
            <person name="Leng L."/>
            <person name="Zhang D."/>
            <person name="Chen S."/>
            <person name="Shi Y."/>
            <person name="Ning Z."/>
            <person name="Chen S."/>
        </authorList>
    </citation>
    <scope>NUCLEOTIDE SEQUENCE [LARGE SCALE GENOMIC DNA]</scope>
    <source>
        <strain evidence="3">cv. PC099</strain>
    </source>
</reference>
<feature type="coiled-coil region" evidence="1">
    <location>
        <begin position="269"/>
        <end position="296"/>
    </location>
</feature>
<evidence type="ECO:0000256" key="1">
    <source>
        <dbReference type="SAM" id="Coils"/>
    </source>
</evidence>
<sequence>MVLLVEKLSRSLKFPHRPENHRRLKKPDASSSSLLNFRSKISEFIAGILVEPQLVSAAGFTKCFELIHTTNRAFSELLIELDYPMNSSQWCANLTHHYLSCTLHLLTLSNAVTSAAARLNQSKMSILHAAALINTSPPTPSASLHLNIISVITINPGEMFRSETPMIAMEEEKACSKQEQAIAEALILCKNIGFLAMGFVVSGLCGDDQAYLEIKKIAGGFDDSLLREVDSRLHRELKKGMVEVREVNMATENLQSAIMSDNGRCSEAVEEVKRRLKVMENSIHEIEKKANDLFSQVLSVRNKLLANIRLPE</sequence>
<proteinExistence type="predicted"/>
<name>A0AAD4IZQ2_PERFH</name>
<accession>A0AAD4IZQ2</accession>